<evidence type="ECO:0000259" key="2">
    <source>
        <dbReference type="PROSITE" id="PS51462"/>
    </source>
</evidence>
<dbReference type="Proteomes" id="UP000289886">
    <property type="component" value="Unassembled WGS sequence"/>
</dbReference>
<dbReference type="AlphaFoldDB" id="A0A444US07"/>
<sequence length="200" mass="22036">MSSGLCDCFLLRRHGAARAGGAPGGQESRVLSQEALMSQDLVYQEISVSSLPETQNQAAPKQDPAFNTFQTSTLGMVDPGERVSVTLRREFGEEALNALQKTKEQRETLKQQITELFNSPSFQVYKGYVDDPRNTDNAWMETVAVNYHDASGSSVAQLPLEAGDDAGKVAWVEIDSTLQLYASHARFLEIIALERGAHWE</sequence>
<dbReference type="EMBL" id="SCEB01011363">
    <property type="protein sequence ID" value="RXM90951.1"/>
    <property type="molecule type" value="Genomic_DNA"/>
</dbReference>
<name>A0A444US07_ACIRT</name>
<dbReference type="CDD" id="cd03670">
    <property type="entry name" value="NUDIX_ADPRase_Nudt9"/>
    <property type="match status" value="1"/>
</dbReference>
<feature type="coiled-coil region" evidence="1">
    <location>
        <begin position="92"/>
        <end position="119"/>
    </location>
</feature>
<dbReference type="GO" id="GO:0047631">
    <property type="term" value="F:ADP-ribose diphosphatase activity"/>
    <property type="evidence" value="ECO:0007669"/>
    <property type="project" value="InterPro"/>
</dbReference>
<comment type="caution">
    <text evidence="3">The sequence shown here is derived from an EMBL/GenBank/DDBJ whole genome shotgun (WGS) entry which is preliminary data.</text>
</comment>
<dbReference type="Gene3D" id="3.90.79.10">
    <property type="entry name" value="Nucleoside Triphosphate Pyrophosphohydrolase"/>
    <property type="match status" value="1"/>
</dbReference>
<evidence type="ECO:0000256" key="1">
    <source>
        <dbReference type="SAM" id="Coils"/>
    </source>
</evidence>
<keyword evidence="1" id="KW-0175">Coiled coil</keyword>
<dbReference type="InterPro" id="IPR039989">
    <property type="entry name" value="NUDT9"/>
</dbReference>
<proteinExistence type="predicted"/>
<reference evidence="3 4" key="1">
    <citation type="submission" date="2019-01" db="EMBL/GenBank/DDBJ databases">
        <title>Draft Genome and Complete Hox-Cluster Characterization of the Sterlet Sturgeon (Acipenser ruthenus).</title>
        <authorList>
            <person name="Wei Q."/>
        </authorList>
    </citation>
    <scope>NUCLEOTIDE SEQUENCE [LARGE SCALE GENOMIC DNA]</scope>
    <source>
        <strain evidence="3">WHYD16114868_AA</strain>
        <tissue evidence="3">Blood</tissue>
    </source>
</reference>
<accession>A0A444US07</accession>
<dbReference type="PANTHER" id="PTHR13030">
    <property type="entry name" value="NUDIX HYDROLASE"/>
    <property type="match status" value="1"/>
</dbReference>
<dbReference type="PANTHER" id="PTHR13030:SF8">
    <property type="entry name" value="ADP-RIBOSE PYROPHOSPHATASE, MITOCHONDRIAL"/>
    <property type="match status" value="1"/>
</dbReference>
<evidence type="ECO:0000313" key="4">
    <source>
        <dbReference type="Proteomes" id="UP000289886"/>
    </source>
</evidence>
<organism evidence="3 4">
    <name type="scientific">Acipenser ruthenus</name>
    <name type="common">Sterlet sturgeon</name>
    <dbReference type="NCBI Taxonomy" id="7906"/>
    <lineage>
        <taxon>Eukaryota</taxon>
        <taxon>Metazoa</taxon>
        <taxon>Chordata</taxon>
        <taxon>Craniata</taxon>
        <taxon>Vertebrata</taxon>
        <taxon>Euteleostomi</taxon>
        <taxon>Actinopterygii</taxon>
        <taxon>Chondrostei</taxon>
        <taxon>Acipenseriformes</taxon>
        <taxon>Acipenseridae</taxon>
        <taxon>Acipenser</taxon>
    </lineage>
</organism>
<feature type="domain" description="Nudix hydrolase" evidence="2">
    <location>
        <begin position="11"/>
        <end position="194"/>
    </location>
</feature>
<keyword evidence="4" id="KW-1185">Reference proteome</keyword>
<dbReference type="SUPFAM" id="SSF55811">
    <property type="entry name" value="Nudix"/>
    <property type="match status" value="1"/>
</dbReference>
<evidence type="ECO:0000313" key="3">
    <source>
        <dbReference type="EMBL" id="RXM90951.1"/>
    </source>
</evidence>
<dbReference type="InterPro" id="IPR000086">
    <property type="entry name" value="NUDIX_hydrolase_dom"/>
</dbReference>
<gene>
    <name evidence="3" type="ORF">EOD39_21682</name>
</gene>
<protein>
    <submittedName>
        <fullName evidence="3">ADP-ribose pyrophosphatase, mitochondrial</fullName>
    </submittedName>
</protein>
<dbReference type="InterPro" id="IPR015797">
    <property type="entry name" value="NUDIX_hydrolase-like_dom_sf"/>
</dbReference>
<dbReference type="PROSITE" id="PS51462">
    <property type="entry name" value="NUDIX"/>
    <property type="match status" value="1"/>
</dbReference>